<dbReference type="Proteomes" id="UP000887565">
    <property type="component" value="Unplaced"/>
</dbReference>
<organism evidence="1 2">
    <name type="scientific">Romanomermis culicivorax</name>
    <name type="common">Nematode worm</name>
    <dbReference type="NCBI Taxonomy" id="13658"/>
    <lineage>
        <taxon>Eukaryota</taxon>
        <taxon>Metazoa</taxon>
        <taxon>Ecdysozoa</taxon>
        <taxon>Nematoda</taxon>
        <taxon>Enoplea</taxon>
        <taxon>Dorylaimia</taxon>
        <taxon>Mermithida</taxon>
        <taxon>Mermithoidea</taxon>
        <taxon>Mermithidae</taxon>
        <taxon>Romanomermis</taxon>
    </lineage>
</organism>
<keyword evidence="1" id="KW-1185">Reference proteome</keyword>
<protein>
    <submittedName>
        <fullName evidence="2">Uncharacterized protein</fullName>
    </submittedName>
</protein>
<reference evidence="2" key="1">
    <citation type="submission" date="2022-11" db="UniProtKB">
        <authorList>
            <consortium name="WormBaseParasite"/>
        </authorList>
    </citation>
    <scope>IDENTIFICATION</scope>
</reference>
<sequence>MNDGELNQVGTIYTCLFRRNGMQSTERKRKERKFPLGSVVGYSRSFSANAVDDPFRSVGEGKATLWIKSTIAKCKICPNILAFENFVASDVFCSPTLYLFHSLMNQEDCGSF</sequence>
<evidence type="ECO:0000313" key="1">
    <source>
        <dbReference type="Proteomes" id="UP000887565"/>
    </source>
</evidence>
<name>A0A915L2E5_ROMCU</name>
<accession>A0A915L2E5</accession>
<proteinExistence type="predicted"/>
<evidence type="ECO:0000313" key="2">
    <source>
        <dbReference type="WBParaSite" id="nRc.2.0.1.t43928-RA"/>
    </source>
</evidence>
<dbReference type="AlphaFoldDB" id="A0A915L2E5"/>
<dbReference type="WBParaSite" id="nRc.2.0.1.t43928-RA">
    <property type="protein sequence ID" value="nRc.2.0.1.t43928-RA"/>
    <property type="gene ID" value="nRc.2.0.1.g43928"/>
</dbReference>